<protein>
    <recommendedName>
        <fullName evidence="5">N-alpha-acetyltransferase 40</fullName>
        <ecNumber evidence="4">2.3.1.257</ecNumber>
    </recommendedName>
</protein>
<dbReference type="OMA" id="HRNARFI"/>
<comment type="caution">
    <text evidence="13">The sequence shown here is derived from an EMBL/GenBank/DDBJ whole genome shotgun (WGS) entry which is preliminary data.</text>
</comment>
<keyword evidence="7" id="KW-0808">Transferase</keyword>
<evidence type="ECO:0000256" key="7">
    <source>
        <dbReference type="ARBA" id="ARBA00022679"/>
    </source>
</evidence>
<name>A0A060SWN3_PYCCI</name>
<dbReference type="GO" id="GO:0005634">
    <property type="term" value="C:nucleus"/>
    <property type="evidence" value="ECO:0007669"/>
    <property type="project" value="UniProtKB-SubCell"/>
</dbReference>
<evidence type="ECO:0000256" key="11">
    <source>
        <dbReference type="ARBA" id="ARBA00049524"/>
    </source>
</evidence>
<dbReference type="PANTHER" id="PTHR20531">
    <property type="entry name" value="N-ALPHA-ACETYLTRANSFERASE 40"/>
    <property type="match status" value="1"/>
</dbReference>
<dbReference type="Gene3D" id="3.40.630.30">
    <property type="match status" value="1"/>
</dbReference>
<dbReference type="OrthoDB" id="424551at2759"/>
<dbReference type="GO" id="GO:0005737">
    <property type="term" value="C:cytoplasm"/>
    <property type="evidence" value="ECO:0007669"/>
    <property type="project" value="UniProtKB-SubCell"/>
</dbReference>
<feature type="domain" description="N-acetyltransferase" evidence="12">
    <location>
        <begin position="1"/>
        <end position="152"/>
    </location>
</feature>
<dbReference type="SUPFAM" id="SSF55729">
    <property type="entry name" value="Acyl-CoA N-acyltransferases (Nat)"/>
    <property type="match status" value="1"/>
</dbReference>
<evidence type="ECO:0000313" key="13">
    <source>
        <dbReference type="EMBL" id="CDO76639.1"/>
    </source>
</evidence>
<dbReference type="PANTHER" id="PTHR20531:SF1">
    <property type="entry name" value="N-ALPHA-ACETYLTRANSFERASE 40"/>
    <property type="match status" value="1"/>
</dbReference>
<proteinExistence type="inferred from homology"/>
<comment type="catalytic activity">
    <reaction evidence="10">
        <text>N-terminal L-seryl-[histone H2A] + acetyl-CoA = N-terminal N(alpha)-acetyl-L-seryl-[histone H2A] + CoA + H(+)</text>
        <dbReference type="Rhea" id="RHEA:50600"/>
        <dbReference type="Rhea" id="RHEA-COMP:12742"/>
        <dbReference type="Rhea" id="RHEA-COMP:12744"/>
        <dbReference type="ChEBI" id="CHEBI:15378"/>
        <dbReference type="ChEBI" id="CHEBI:57287"/>
        <dbReference type="ChEBI" id="CHEBI:57288"/>
        <dbReference type="ChEBI" id="CHEBI:64738"/>
        <dbReference type="ChEBI" id="CHEBI:83690"/>
        <dbReference type="EC" id="2.3.1.257"/>
    </reaction>
</comment>
<gene>
    <name evidence="13" type="ORF">BN946_scf184868.g53</name>
</gene>
<evidence type="ECO:0000256" key="10">
    <source>
        <dbReference type="ARBA" id="ARBA00047821"/>
    </source>
</evidence>
<dbReference type="Pfam" id="PF00583">
    <property type="entry name" value="Acetyltransf_1"/>
    <property type="match status" value="1"/>
</dbReference>
<evidence type="ECO:0000313" key="14">
    <source>
        <dbReference type="Proteomes" id="UP000029665"/>
    </source>
</evidence>
<accession>A0A060SWN3</accession>
<organism evidence="13 14">
    <name type="scientific">Pycnoporus cinnabarinus</name>
    <name type="common">Cinnabar-red polypore</name>
    <name type="synonym">Trametes cinnabarina</name>
    <dbReference type="NCBI Taxonomy" id="5643"/>
    <lineage>
        <taxon>Eukaryota</taxon>
        <taxon>Fungi</taxon>
        <taxon>Dikarya</taxon>
        <taxon>Basidiomycota</taxon>
        <taxon>Agaricomycotina</taxon>
        <taxon>Agaricomycetes</taxon>
        <taxon>Polyporales</taxon>
        <taxon>Polyporaceae</taxon>
        <taxon>Trametes</taxon>
    </lineage>
</organism>
<reference evidence="13" key="1">
    <citation type="submission" date="2014-01" db="EMBL/GenBank/DDBJ databases">
        <title>The genome of the white-rot fungus Pycnoporus cinnabarinus: a basidiomycete model with a versatile arsenal for lignocellulosic biomass breakdown.</title>
        <authorList>
            <person name="Levasseur A."/>
            <person name="Lomascolo A."/>
            <person name="Ruiz-Duenas F.J."/>
            <person name="Uzan E."/>
            <person name="Piumi F."/>
            <person name="Kues U."/>
            <person name="Ram A.F.J."/>
            <person name="Murat C."/>
            <person name="Haon M."/>
            <person name="Benoit I."/>
            <person name="Arfi Y."/>
            <person name="Chevret D."/>
            <person name="Drula E."/>
            <person name="Kwon M.J."/>
            <person name="Gouret P."/>
            <person name="Lesage-Meessen L."/>
            <person name="Lombard V."/>
            <person name="Mariette J."/>
            <person name="Noirot C."/>
            <person name="Park J."/>
            <person name="Patyshakuliyeva A."/>
            <person name="Wieneger R.A.B."/>
            <person name="Wosten H.A.B."/>
            <person name="Martin F."/>
            <person name="Coutinho P.M."/>
            <person name="de Vries R."/>
            <person name="Martinez A.T."/>
            <person name="Klopp C."/>
            <person name="Pontarotti P."/>
            <person name="Henrissat B."/>
            <person name="Record E."/>
        </authorList>
    </citation>
    <scope>NUCLEOTIDE SEQUENCE [LARGE SCALE GENOMIC DNA]</scope>
    <source>
        <strain evidence="13">BRFM137</strain>
    </source>
</reference>
<dbReference type="GO" id="GO:0043998">
    <property type="term" value="F:histone H2A acetyltransferase activity"/>
    <property type="evidence" value="ECO:0007669"/>
    <property type="project" value="InterPro"/>
</dbReference>
<dbReference type="EMBL" id="CCBP010000392">
    <property type="protein sequence ID" value="CDO76639.1"/>
    <property type="molecule type" value="Genomic_DNA"/>
</dbReference>
<evidence type="ECO:0000256" key="5">
    <source>
        <dbReference type="ARBA" id="ARBA00015043"/>
    </source>
</evidence>
<dbReference type="HOGENOM" id="CLU_051699_1_2_1"/>
<dbReference type="AlphaFoldDB" id="A0A060SWN3"/>
<evidence type="ECO:0000256" key="1">
    <source>
        <dbReference type="ARBA" id="ARBA00004123"/>
    </source>
</evidence>
<dbReference type="GO" id="GO:1990189">
    <property type="term" value="F:protein N-terminal-serine acetyltransferase activity"/>
    <property type="evidence" value="ECO:0007669"/>
    <property type="project" value="UniProtKB-EC"/>
</dbReference>
<evidence type="ECO:0000256" key="6">
    <source>
        <dbReference type="ARBA" id="ARBA00022490"/>
    </source>
</evidence>
<comment type="subcellular location">
    <subcellularLocation>
        <location evidence="2">Cytoplasm</location>
    </subcellularLocation>
    <subcellularLocation>
        <location evidence="1">Nucleus</location>
    </subcellularLocation>
</comment>
<comment type="similarity">
    <text evidence="3">Belongs to the acetyltransferase family. NAA40 subfamily.</text>
</comment>
<dbReference type="EC" id="2.3.1.257" evidence="4"/>
<dbReference type="InterPro" id="IPR000182">
    <property type="entry name" value="GNAT_dom"/>
</dbReference>
<evidence type="ECO:0000256" key="8">
    <source>
        <dbReference type="ARBA" id="ARBA00023242"/>
    </source>
</evidence>
<evidence type="ECO:0000256" key="3">
    <source>
        <dbReference type="ARBA" id="ARBA00008870"/>
    </source>
</evidence>
<keyword evidence="6" id="KW-0963">Cytoplasm</keyword>
<dbReference type="CDD" id="cd04301">
    <property type="entry name" value="NAT_SF"/>
    <property type="match status" value="1"/>
</dbReference>
<keyword evidence="9" id="KW-0012">Acyltransferase</keyword>
<keyword evidence="8" id="KW-0539">Nucleus</keyword>
<dbReference type="Proteomes" id="UP000029665">
    <property type="component" value="Unassembled WGS sequence"/>
</dbReference>
<dbReference type="GO" id="GO:0010485">
    <property type="term" value="F:histone H4 acetyltransferase activity"/>
    <property type="evidence" value="ECO:0007669"/>
    <property type="project" value="InterPro"/>
</dbReference>
<sequence length="159" mass="18190">MRAMTEPSSFGWDPKKKKKELFHRNARFILLYACESDPQNGEAPTPIAAFSTFRFERDQGEDVLYCYELQVAENFRGSGLGRFLIDSLTAIGQHYHMEKIMLTVLKCNEAARLFYARTGFTMDPSSPDYRSTSQDDGLRGVEKHIEESCDYEILAKALL</sequence>
<evidence type="ECO:0000256" key="2">
    <source>
        <dbReference type="ARBA" id="ARBA00004496"/>
    </source>
</evidence>
<evidence type="ECO:0000256" key="9">
    <source>
        <dbReference type="ARBA" id="ARBA00023315"/>
    </source>
</evidence>
<dbReference type="InterPro" id="IPR016181">
    <property type="entry name" value="Acyl_CoA_acyltransferase"/>
</dbReference>
<dbReference type="PROSITE" id="PS51186">
    <property type="entry name" value="GNAT"/>
    <property type="match status" value="1"/>
</dbReference>
<evidence type="ECO:0000259" key="12">
    <source>
        <dbReference type="PROSITE" id="PS51186"/>
    </source>
</evidence>
<evidence type="ECO:0000256" key="4">
    <source>
        <dbReference type="ARBA" id="ARBA00012950"/>
    </source>
</evidence>
<dbReference type="STRING" id="5643.A0A060SWN3"/>
<comment type="catalytic activity">
    <reaction evidence="11">
        <text>N-terminal L-seryl-[histone H4] + acetyl-CoA = N-terminal N(alpha)-acetyl-L-seryl-[histone H4] + CoA + H(+)</text>
        <dbReference type="Rhea" id="RHEA:50596"/>
        <dbReference type="Rhea" id="RHEA-COMP:12740"/>
        <dbReference type="Rhea" id="RHEA-COMP:12743"/>
        <dbReference type="ChEBI" id="CHEBI:15378"/>
        <dbReference type="ChEBI" id="CHEBI:57287"/>
        <dbReference type="ChEBI" id="CHEBI:57288"/>
        <dbReference type="ChEBI" id="CHEBI:64738"/>
        <dbReference type="ChEBI" id="CHEBI:83690"/>
        <dbReference type="EC" id="2.3.1.257"/>
    </reaction>
</comment>
<keyword evidence="14" id="KW-1185">Reference proteome</keyword>
<dbReference type="InterPro" id="IPR039949">
    <property type="entry name" value="NAA40"/>
</dbReference>